<dbReference type="PANTHER" id="PTHR13947:SF48">
    <property type="entry name" value="N-ACETYLTRANSFERASE 8-RELATED"/>
    <property type="match status" value="1"/>
</dbReference>
<organism evidence="4 5">
    <name type="scientific">Vombatus ursinus</name>
    <name type="common">Common wombat</name>
    <dbReference type="NCBI Taxonomy" id="29139"/>
    <lineage>
        <taxon>Eukaryota</taxon>
        <taxon>Metazoa</taxon>
        <taxon>Chordata</taxon>
        <taxon>Craniata</taxon>
        <taxon>Vertebrata</taxon>
        <taxon>Euteleostomi</taxon>
        <taxon>Mammalia</taxon>
        <taxon>Metatheria</taxon>
        <taxon>Diprotodontia</taxon>
        <taxon>Vombatidae</taxon>
        <taxon>Vombatus</taxon>
    </lineage>
</organism>
<dbReference type="GO" id="GO:0008080">
    <property type="term" value="F:N-acetyltransferase activity"/>
    <property type="evidence" value="ECO:0007669"/>
    <property type="project" value="InterPro"/>
</dbReference>
<evidence type="ECO:0000313" key="4">
    <source>
        <dbReference type="Ensembl" id="ENSVURP00010020997.1"/>
    </source>
</evidence>
<reference evidence="4" key="3">
    <citation type="submission" date="2025-09" db="UniProtKB">
        <authorList>
            <consortium name="Ensembl"/>
        </authorList>
    </citation>
    <scope>IDENTIFICATION</scope>
</reference>
<reference evidence="5" key="1">
    <citation type="submission" date="2018-12" db="EMBL/GenBank/DDBJ databases">
        <authorList>
            <person name="Yazar S."/>
        </authorList>
    </citation>
    <scope>NUCLEOTIDE SEQUENCE [LARGE SCALE GENOMIC DNA]</scope>
</reference>
<keyword evidence="2" id="KW-0472">Membrane</keyword>
<dbReference type="AlphaFoldDB" id="A0A4X2LJA3"/>
<keyword evidence="5" id="KW-1185">Reference proteome</keyword>
<dbReference type="CDD" id="cd04301">
    <property type="entry name" value="NAT_SF"/>
    <property type="match status" value="1"/>
</dbReference>
<dbReference type="Proteomes" id="UP000314987">
    <property type="component" value="Unassembled WGS sequence"/>
</dbReference>
<dbReference type="PANTHER" id="PTHR13947">
    <property type="entry name" value="GNAT FAMILY N-ACETYLTRANSFERASE"/>
    <property type="match status" value="1"/>
</dbReference>
<keyword evidence="1" id="KW-0808">Transferase</keyword>
<gene>
    <name evidence="4" type="primary">LOC114041224</name>
</gene>
<dbReference type="SUPFAM" id="SSF55729">
    <property type="entry name" value="Acyl-CoA N-acyltransferases (Nat)"/>
    <property type="match status" value="1"/>
</dbReference>
<dbReference type="InterPro" id="IPR016181">
    <property type="entry name" value="Acyl_CoA_acyltransferase"/>
</dbReference>
<reference evidence="4" key="2">
    <citation type="submission" date="2025-08" db="UniProtKB">
        <authorList>
            <consortium name="Ensembl"/>
        </authorList>
    </citation>
    <scope>IDENTIFICATION</scope>
</reference>
<dbReference type="OMA" id="YKIPDTH"/>
<feature type="domain" description="N-acetyltransferase" evidence="3">
    <location>
        <begin position="79"/>
        <end position="226"/>
    </location>
</feature>
<evidence type="ECO:0000313" key="5">
    <source>
        <dbReference type="Proteomes" id="UP000314987"/>
    </source>
</evidence>
<name>A0A4X2LJA3_VOMUR</name>
<sequence>KARFELTASMAPCQIRRYQDQDWHMVRAIFADGMMQQVVDNFWYQLKQPISFLLLLGGPGALFLGSGSFLLSLLALLGLLVILWLVARYPFSYYVDHALHTDMWDIRASYLNDKGSCFWVAESGGQVVGLVCACPAQEVSGRQKNLELLHLSVRQDHRGQGIAKTLIQTVLHFAQDKGHNGVVLTTASLNYPARRLYESLGFWKSHETLMALKWSITAISLAHYKYTLSLCS</sequence>
<dbReference type="Pfam" id="PF00583">
    <property type="entry name" value="Acetyltransf_1"/>
    <property type="match status" value="1"/>
</dbReference>
<evidence type="ECO:0000259" key="3">
    <source>
        <dbReference type="PROSITE" id="PS51186"/>
    </source>
</evidence>
<dbReference type="Ensembl" id="ENSVURT00010023902.1">
    <property type="protein sequence ID" value="ENSVURP00010020997.1"/>
    <property type="gene ID" value="ENSVURG00010016047.1"/>
</dbReference>
<feature type="transmembrane region" description="Helical" evidence="2">
    <location>
        <begin position="61"/>
        <end position="87"/>
    </location>
</feature>
<accession>A0A4X2LJA3</accession>
<keyword evidence="2" id="KW-0812">Transmembrane</keyword>
<protein>
    <recommendedName>
        <fullName evidence="3">N-acetyltransferase domain-containing protein</fullName>
    </recommendedName>
</protein>
<dbReference type="Gene3D" id="3.40.630.30">
    <property type="match status" value="1"/>
</dbReference>
<keyword evidence="2" id="KW-1133">Transmembrane helix</keyword>
<evidence type="ECO:0000256" key="1">
    <source>
        <dbReference type="ARBA" id="ARBA00022679"/>
    </source>
</evidence>
<dbReference type="STRING" id="29139.ENSVURP00010020997"/>
<dbReference type="GeneTree" id="ENSGT00950000182932"/>
<proteinExistence type="predicted"/>
<dbReference type="PROSITE" id="PS51186">
    <property type="entry name" value="GNAT"/>
    <property type="match status" value="1"/>
</dbReference>
<dbReference type="InterPro" id="IPR000182">
    <property type="entry name" value="GNAT_dom"/>
</dbReference>
<evidence type="ECO:0000256" key="2">
    <source>
        <dbReference type="SAM" id="Phobius"/>
    </source>
</evidence>
<dbReference type="InterPro" id="IPR050769">
    <property type="entry name" value="NAT_camello-type"/>
</dbReference>